<sequence>MTVMIKALADGQLSDSKATLYTTPASTNTIIKSITLVNTDGSARTLNIYVNRTGTSRRIAPKDLSLAAGAYTAYSDIITLETGDKIEGDASVAAVVDYTINGVEES</sequence>
<dbReference type="EMBL" id="MT142944">
    <property type="protein sequence ID" value="QJA90870.1"/>
    <property type="molecule type" value="Genomic_DNA"/>
</dbReference>
<evidence type="ECO:0000313" key="1">
    <source>
        <dbReference type="EMBL" id="QJA90870.1"/>
    </source>
</evidence>
<protein>
    <submittedName>
        <fullName evidence="1">Uncharacterized protein</fullName>
    </submittedName>
</protein>
<reference evidence="1" key="1">
    <citation type="submission" date="2020-03" db="EMBL/GenBank/DDBJ databases">
        <title>The deep terrestrial virosphere.</title>
        <authorList>
            <person name="Holmfeldt K."/>
            <person name="Nilsson E."/>
            <person name="Simone D."/>
            <person name="Lopez-Fernandez M."/>
            <person name="Wu X."/>
            <person name="de Brujin I."/>
            <person name="Lundin D."/>
            <person name="Andersson A."/>
            <person name="Bertilsson S."/>
            <person name="Dopson M."/>
        </authorList>
    </citation>
    <scope>NUCLEOTIDE SEQUENCE</scope>
    <source>
        <strain evidence="1">MM415B03531</strain>
    </source>
</reference>
<proteinExistence type="predicted"/>
<gene>
    <name evidence="1" type="ORF">MM415B03531_0005</name>
</gene>
<dbReference type="AlphaFoldDB" id="A0A6M3L889"/>
<organism evidence="1">
    <name type="scientific">viral metagenome</name>
    <dbReference type="NCBI Taxonomy" id="1070528"/>
    <lineage>
        <taxon>unclassified sequences</taxon>
        <taxon>metagenomes</taxon>
        <taxon>organismal metagenomes</taxon>
    </lineage>
</organism>
<name>A0A6M3L889_9ZZZZ</name>
<accession>A0A6M3L889</accession>